<keyword evidence="3 8" id="KW-0689">Ribosomal protein</keyword>
<evidence type="ECO:0000256" key="6">
    <source>
        <dbReference type="ARBA" id="ARBA00039335"/>
    </source>
</evidence>
<keyword evidence="13" id="KW-1185">Reference proteome</keyword>
<dbReference type="RefSeq" id="XP_049263813.1">
    <property type="nucleotide sequence ID" value="XM_049406621.1"/>
</dbReference>
<evidence type="ECO:0000256" key="1">
    <source>
        <dbReference type="ARBA" id="ARBA00004173"/>
    </source>
</evidence>
<dbReference type="Pfam" id="PF03719">
    <property type="entry name" value="Ribosomal_S5_C"/>
    <property type="match status" value="1"/>
</dbReference>
<dbReference type="GO" id="GO:0006412">
    <property type="term" value="P:translation"/>
    <property type="evidence" value="ECO:0007669"/>
    <property type="project" value="InterPro"/>
</dbReference>
<dbReference type="OrthoDB" id="309483at2759"/>
<dbReference type="PANTHER" id="PTHR48277:SF1">
    <property type="entry name" value="MITOCHONDRIAL RIBOSOMAL PROTEIN S5"/>
    <property type="match status" value="1"/>
</dbReference>
<protein>
    <recommendedName>
        <fullName evidence="6">Small ribosomal subunit protein uS5m</fullName>
    </recommendedName>
    <alternativeName>
        <fullName evidence="7">28S ribosomal protein S5, mitochondrial</fullName>
    </alternativeName>
</protein>
<dbReference type="FunFam" id="3.30.160.20:FF:000022">
    <property type="entry name" value="28S ribosomal protein S5, mitochondrial"/>
    <property type="match status" value="1"/>
</dbReference>
<name>A0A8J5QN55_9ASCO</name>
<evidence type="ECO:0000256" key="4">
    <source>
        <dbReference type="ARBA" id="ARBA00023128"/>
    </source>
</evidence>
<dbReference type="GO" id="GO:0003735">
    <property type="term" value="F:structural constituent of ribosome"/>
    <property type="evidence" value="ECO:0007669"/>
    <property type="project" value="UniProtKB-UniRule"/>
</dbReference>
<keyword evidence="5 8" id="KW-0687">Ribonucleoprotein</keyword>
<accession>A0A8J5QN55</accession>
<dbReference type="PANTHER" id="PTHR48277">
    <property type="entry name" value="MITOCHONDRIAL RIBOSOMAL PROTEIN S5"/>
    <property type="match status" value="1"/>
</dbReference>
<evidence type="ECO:0000256" key="8">
    <source>
        <dbReference type="PROSITE-ProRule" id="PRU00268"/>
    </source>
</evidence>
<dbReference type="Proteomes" id="UP000694255">
    <property type="component" value="Unassembled WGS sequence"/>
</dbReference>
<dbReference type="Pfam" id="PF00333">
    <property type="entry name" value="Ribosomal_S5"/>
    <property type="match status" value="1"/>
</dbReference>
<evidence type="ECO:0000256" key="2">
    <source>
        <dbReference type="ARBA" id="ARBA00008945"/>
    </source>
</evidence>
<dbReference type="InterPro" id="IPR000851">
    <property type="entry name" value="Ribosomal_uS5"/>
</dbReference>
<evidence type="ECO:0000256" key="7">
    <source>
        <dbReference type="ARBA" id="ARBA00041606"/>
    </source>
</evidence>
<dbReference type="AlphaFoldDB" id="A0A8J5QN55"/>
<evidence type="ECO:0000256" key="10">
    <source>
        <dbReference type="SAM" id="MobiDB-lite"/>
    </source>
</evidence>
<evidence type="ECO:0000259" key="11">
    <source>
        <dbReference type="PROSITE" id="PS50881"/>
    </source>
</evidence>
<sequence length="351" mass="39289">MLKSVVIPFRRGLATSARLLQESAPKAAAPKSAAEPKTAPKASTSGKLTKNETKVDKHLQLLSQYYNQDLLKSIKITESLVEPKPYLQLKLDPKSKSKIAPIDKGDIYRKSDPVWEEPILYPNQGEGRTPYPEIPQVRSPDRPDLKLRLMEPGEEKKKTIIAGGVRTPRKIAEELSDLTGLDFNYLNRLYVRPLVMKRVSLKTSKGNIPNFFVLTIVGDRNGTIGLGIGKSRDGIRTAASKAHWNAIKNLTPIARYENRTILGSMEYKFHACRLTFKSAPVGFGLRVNRNVFEICQAAGIKDLSGKVYRSRNPLMVAQGFVEALTRQRSIEELAANRGKKIVDLRKVYYST</sequence>
<dbReference type="FunFam" id="3.30.230.10:FF:000002">
    <property type="entry name" value="30S ribosomal protein S5"/>
    <property type="match status" value="1"/>
</dbReference>
<evidence type="ECO:0000256" key="3">
    <source>
        <dbReference type="ARBA" id="ARBA00022980"/>
    </source>
</evidence>
<dbReference type="GO" id="GO:0005743">
    <property type="term" value="C:mitochondrial inner membrane"/>
    <property type="evidence" value="ECO:0007669"/>
    <property type="project" value="UniProtKB-ARBA"/>
</dbReference>
<evidence type="ECO:0000313" key="12">
    <source>
        <dbReference type="EMBL" id="KAG7663581.1"/>
    </source>
</evidence>
<evidence type="ECO:0000256" key="5">
    <source>
        <dbReference type="ARBA" id="ARBA00023274"/>
    </source>
</evidence>
<reference evidence="12 13" key="1">
    <citation type="journal article" date="2021" name="DNA Res.">
        <title>Genome analysis of Candida subhashii reveals its hybrid nature and dual mitochondrial genome conformations.</title>
        <authorList>
            <person name="Mixao V."/>
            <person name="Hegedusova E."/>
            <person name="Saus E."/>
            <person name="Pryszcz L.P."/>
            <person name="Cillingova A."/>
            <person name="Nosek J."/>
            <person name="Gabaldon T."/>
        </authorList>
    </citation>
    <scope>NUCLEOTIDE SEQUENCE [LARGE SCALE GENOMIC DNA]</scope>
    <source>
        <strain evidence="12 13">CBS 10753</strain>
    </source>
</reference>
<gene>
    <name evidence="12" type="ORF">J8A68_002830</name>
</gene>
<dbReference type="GO" id="GO:0003723">
    <property type="term" value="F:RNA binding"/>
    <property type="evidence" value="ECO:0007669"/>
    <property type="project" value="InterPro"/>
</dbReference>
<feature type="region of interest" description="Disordered" evidence="10">
    <location>
        <begin position="22"/>
        <end position="51"/>
    </location>
</feature>
<feature type="compositionally biased region" description="Low complexity" evidence="10">
    <location>
        <begin position="22"/>
        <end position="44"/>
    </location>
</feature>
<keyword evidence="4" id="KW-0496">Mitochondrion</keyword>
<organism evidence="12 13">
    <name type="scientific">[Candida] subhashii</name>
    <dbReference type="NCBI Taxonomy" id="561895"/>
    <lineage>
        <taxon>Eukaryota</taxon>
        <taxon>Fungi</taxon>
        <taxon>Dikarya</taxon>
        <taxon>Ascomycota</taxon>
        <taxon>Saccharomycotina</taxon>
        <taxon>Pichiomycetes</taxon>
        <taxon>Debaryomycetaceae</taxon>
        <taxon>Spathaspora</taxon>
    </lineage>
</organism>
<comment type="subcellular location">
    <subcellularLocation>
        <location evidence="1">Mitochondrion</location>
    </subcellularLocation>
</comment>
<proteinExistence type="inferred from homology"/>
<dbReference type="EMBL" id="JAGSYN010000125">
    <property type="protein sequence ID" value="KAG7663581.1"/>
    <property type="molecule type" value="Genomic_DNA"/>
</dbReference>
<dbReference type="GeneID" id="73469631"/>
<dbReference type="InterPro" id="IPR013810">
    <property type="entry name" value="Ribosomal_uS5_N"/>
</dbReference>
<comment type="similarity">
    <text evidence="2 9">Belongs to the universal ribosomal protein uS5 family.</text>
</comment>
<evidence type="ECO:0000256" key="9">
    <source>
        <dbReference type="RuleBase" id="RU003823"/>
    </source>
</evidence>
<dbReference type="PROSITE" id="PS50881">
    <property type="entry name" value="S5_DSRBD"/>
    <property type="match status" value="1"/>
</dbReference>
<evidence type="ECO:0000313" key="13">
    <source>
        <dbReference type="Proteomes" id="UP000694255"/>
    </source>
</evidence>
<feature type="domain" description="S5 DRBM" evidence="11">
    <location>
        <begin position="189"/>
        <end position="253"/>
    </location>
</feature>
<comment type="caution">
    <text evidence="12">The sequence shown here is derived from an EMBL/GenBank/DDBJ whole genome shotgun (WGS) entry which is preliminary data.</text>
</comment>
<dbReference type="InterPro" id="IPR005324">
    <property type="entry name" value="Ribosomal_uS5_C"/>
</dbReference>
<dbReference type="GO" id="GO:0005763">
    <property type="term" value="C:mitochondrial small ribosomal subunit"/>
    <property type="evidence" value="ECO:0007669"/>
    <property type="project" value="UniProtKB-ARBA"/>
</dbReference>